<name>A0ABQ2NWW6_9BACI</name>
<reference evidence="2" key="1">
    <citation type="journal article" date="2019" name="Int. J. Syst. Evol. Microbiol.">
        <title>The Global Catalogue of Microorganisms (GCM) 10K type strain sequencing project: providing services to taxonomists for standard genome sequencing and annotation.</title>
        <authorList>
            <consortium name="The Broad Institute Genomics Platform"/>
            <consortium name="The Broad Institute Genome Sequencing Center for Infectious Disease"/>
            <person name="Wu L."/>
            <person name="Ma J."/>
        </authorList>
    </citation>
    <scope>NUCLEOTIDE SEQUENCE [LARGE SCALE GENOMIC DNA]</scope>
    <source>
        <strain evidence="2">CGMCC 1.7693</strain>
    </source>
</reference>
<accession>A0ABQ2NWW6</accession>
<proteinExistence type="predicted"/>
<evidence type="ECO:0000313" key="2">
    <source>
        <dbReference type="Proteomes" id="UP000641206"/>
    </source>
</evidence>
<dbReference type="Proteomes" id="UP000641206">
    <property type="component" value="Unassembled WGS sequence"/>
</dbReference>
<evidence type="ECO:0000313" key="1">
    <source>
        <dbReference type="EMBL" id="GGP12578.1"/>
    </source>
</evidence>
<comment type="caution">
    <text evidence="1">The sequence shown here is derived from an EMBL/GenBank/DDBJ whole genome shotgun (WGS) entry which is preliminary data.</text>
</comment>
<protein>
    <submittedName>
        <fullName evidence="1">Uncharacterized protein</fullName>
    </submittedName>
</protein>
<dbReference type="EMBL" id="BMLW01000008">
    <property type="protein sequence ID" value="GGP12578.1"/>
    <property type="molecule type" value="Genomic_DNA"/>
</dbReference>
<organism evidence="1 2">
    <name type="scientific">Oceanobacillus neutriphilus</name>
    <dbReference type="NCBI Taxonomy" id="531815"/>
    <lineage>
        <taxon>Bacteria</taxon>
        <taxon>Bacillati</taxon>
        <taxon>Bacillota</taxon>
        <taxon>Bacilli</taxon>
        <taxon>Bacillales</taxon>
        <taxon>Bacillaceae</taxon>
        <taxon>Oceanobacillus</taxon>
    </lineage>
</organism>
<gene>
    <name evidence="1" type="ORF">GCM10011346_29100</name>
</gene>
<keyword evidence="2" id="KW-1185">Reference proteome</keyword>
<sequence length="89" mass="10530">MMYITARKNDSETYVNMIKYSTLSFIQSKTLSSVFEDERIITGIFPYEMKKLLLIDDLFLVRKEVNQCKFSQYIFTFLFASKFAITVIL</sequence>